<proteinExistence type="inferred from homology"/>
<dbReference type="EMBL" id="SMAB01000003">
    <property type="protein sequence ID" value="TCS83806.1"/>
    <property type="molecule type" value="Genomic_DNA"/>
</dbReference>
<comment type="caution">
    <text evidence="3">The sequence shown here is derived from an EMBL/GenBank/DDBJ whole genome shotgun (WGS) entry which is preliminary data.</text>
</comment>
<sequence length="91" mass="11083">MSQEQEREFLFIPDDEGNEEKFEIIYEFEVEDKRYILVTPADTTGDEEEAEVYAFRFEEDGQDMKLYPIEDEEEWDLVEEVFNTLDYEFNQ</sequence>
<dbReference type="Proteomes" id="UP000295788">
    <property type="component" value="Unassembled WGS sequence"/>
</dbReference>
<evidence type="ECO:0000256" key="2">
    <source>
        <dbReference type="HAMAP-Rule" id="MF_01448"/>
    </source>
</evidence>
<dbReference type="PANTHER" id="PTHR40066">
    <property type="entry name" value="UPF0473 PROTEIN CBO2561/CLC_2432"/>
    <property type="match status" value="1"/>
</dbReference>
<reference evidence="3 4" key="1">
    <citation type="submission" date="2019-03" db="EMBL/GenBank/DDBJ databases">
        <title>Genomic Encyclopedia of Type Strains, Phase IV (KMG-IV): sequencing the most valuable type-strain genomes for metagenomic binning, comparative biology and taxonomic classification.</title>
        <authorList>
            <person name="Goeker M."/>
        </authorList>
    </citation>
    <scope>NUCLEOTIDE SEQUENCE [LARGE SCALE GENOMIC DNA]</scope>
    <source>
        <strain evidence="3 4">DSM 23802</strain>
    </source>
</reference>
<name>A0A4R3KJE3_9BACI</name>
<organism evidence="3 4">
    <name type="scientific">Tepidibacillus fermentans</name>
    <dbReference type="NCBI Taxonomy" id="1281767"/>
    <lineage>
        <taxon>Bacteria</taxon>
        <taxon>Bacillati</taxon>
        <taxon>Bacillota</taxon>
        <taxon>Bacilli</taxon>
        <taxon>Bacillales</taxon>
        <taxon>Bacillaceae</taxon>
        <taxon>Tepidibacillus</taxon>
    </lineage>
</organism>
<dbReference type="OrthoDB" id="2086132at2"/>
<protein>
    <recommendedName>
        <fullName evidence="2">UPF0473 protein EDD72_103131</fullName>
    </recommendedName>
</protein>
<dbReference type="PANTHER" id="PTHR40066:SF1">
    <property type="entry name" value="UPF0473 PROTEIN CBO2561_CLC_2432"/>
    <property type="match status" value="1"/>
</dbReference>
<comment type="similarity">
    <text evidence="1 2">Belongs to the UPF0473 family.</text>
</comment>
<dbReference type="AlphaFoldDB" id="A0A4R3KJE3"/>
<evidence type="ECO:0000256" key="1">
    <source>
        <dbReference type="ARBA" id="ARBA00008439"/>
    </source>
</evidence>
<accession>A0A4R3KJE3</accession>
<dbReference type="InterPro" id="IPR009711">
    <property type="entry name" value="UPF0473"/>
</dbReference>
<dbReference type="HAMAP" id="MF_01448">
    <property type="entry name" value="UPF0473"/>
    <property type="match status" value="1"/>
</dbReference>
<evidence type="ECO:0000313" key="3">
    <source>
        <dbReference type="EMBL" id="TCS83806.1"/>
    </source>
</evidence>
<evidence type="ECO:0000313" key="4">
    <source>
        <dbReference type="Proteomes" id="UP000295788"/>
    </source>
</evidence>
<gene>
    <name evidence="3" type="ORF">EDD72_103131</name>
</gene>
<dbReference type="RefSeq" id="WP_132767206.1">
    <property type="nucleotide sequence ID" value="NZ_SMAB01000003.1"/>
</dbReference>
<keyword evidence="4" id="KW-1185">Reference proteome</keyword>
<dbReference type="Pfam" id="PF06949">
    <property type="entry name" value="DUF1292"/>
    <property type="match status" value="1"/>
</dbReference>